<dbReference type="Proteomes" id="UP000011648">
    <property type="component" value="Unassembled WGS sequence"/>
</dbReference>
<accession>M0A9U7</accession>
<dbReference type="PROSITE" id="PS51257">
    <property type="entry name" value="PROKAR_LIPOPROTEIN"/>
    <property type="match status" value="1"/>
</dbReference>
<dbReference type="EMBL" id="AOIL01000018">
    <property type="protein sequence ID" value="ELY94098.1"/>
    <property type="molecule type" value="Genomic_DNA"/>
</dbReference>
<dbReference type="PROSITE" id="PS51318">
    <property type="entry name" value="TAT"/>
    <property type="match status" value="1"/>
</dbReference>
<dbReference type="STRING" id="1230458.C484_06729"/>
<gene>
    <name evidence="1" type="ORF">C484_06729</name>
</gene>
<sequence length="437" mass="48352">MRRPPSSSRRAFLTGTAAAGTVALAGCSTVFSVLPDRAAYGRTRRREIPDVPPAVETTTASLEETADEIADHAASGLAAWDRMEPPAERTTITERQLETAAEFVDTLPTEPPVVSTVESAGYHLSQAATAEAYARSRLDEFDADPTAGVADGLEETAAVTEQFTYETADMETFLAYGRSVEYSLSQAEKGLLRRQETDIESHGRTSRAERVATVYGDVQRSRLRVRDAKAYRDALRERDTGGSDVRASLAESRAELNERICDLRDDHQEWKTRLETDEFADDRRDVHSALYSRSSAGRSPTSTAGRHIENGYEVHGTVTLALSWLRFAAAHDERERIETDGTDELDPAAIDEAKREALDRLENRLETDPKPLARLFLSESRDLLAAGDWGLERRSAATDEERRWKLANGYARYLLARGMLDRIPEAVALLADGSVTE</sequence>
<evidence type="ECO:0000313" key="2">
    <source>
        <dbReference type="Proteomes" id="UP000011648"/>
    </source>
</evidence>
<organism evidence="1 2">
    <name type="scientific">Natrialba taiwanensis DSM 12281</name>
    <dbReference type="NCBI Taxonomy" id="1230458"/>
    <lineage>
        <taxon>Archaea</taxon>
        <taxon>Methanobacteriati</taxon>
        <taxon>Methanobacteriota</taxon>
        <taxon>Stenosarchaea group</taxon>
        <taxon>Halobacteria</taxon>
        <taxon>Halobacteriales</taxon>
        <taxon>Natrialbaceae</taxon>
        <taxon>Natrialba</taxon>
    </lineage>
</organism>
<dbReference type="AlphaFoldDB" id="M0A9U7"/>
<dbReference type="PATRIC" id="fig|1230458.4.peg.1364"/>
<name>M0A9U7_9EURY</name>
<keyword evidence="2" id="KW-1185">Reference proteome</keyword>
<reference evidence="1 2" key="1">
    <citation type="journal article" date="2014" name="PLoS Genet.">
        <title>Phylogenetically driven sequencing of extremely halophilic archaea reveals strategies for static and dynamic osmo-response.</title>
        <authorList>
            <person name="Becker E.A."/>
            <person name="Seitzer P.M."/>
            <person name="Tritt A."/>
            <person name="Larsen D."/>
            <person name="Krusor M."/>
            <person name="Yao A.I."/>
            <person name="Wu D."/>
            <person name="Madern D."/>
            <person name="Eisen J.A."/>
            <person name="Darling A.E."/>
            <person name="Facciotti M.T."/>
        </authorList>
    </citation>
    <scope>NUCLEOTIDE SEQUENCE [LARGE SCALE GENOMIC DNA]</scope>
    <source>
        <strain evidence="1 2">DSM 12281</strain>
    </source>
</reference>
<dbReference type="OrthoDB" id="168972at2157"/>
<protein>
    <submittedName>
        <fullName evidence="1">Uncharacterized protein</fullName>
    </submittedName>
</protein>
<evidence type="ECO:0000313" key="1">
    <source>
        <dbReference type="EMBL" id="ELY94098.1"/>
    </source>
</evidence>
<dbReference type="InterPro" id="IPR006311">
    <property type="entry name" value="TAT_signal"/>
</dbReference>
<dbReference type="RefSeq" id="WP_006825161.1">
    <property type="nucleotide sequence ID" value="NZ_AOIL01000018.1"/>
</dbReference>
<proteinExistence type="predicted"/>
<comment type="caution">
    <text evidence="1">The sequence shown here is derived from an EMBL/GenBank/DDBJ whole genome shotgun (WGS) entry which is preliminary data.</text>
</comment>